<proteinExistence type="predicted"/>
<name>A0A7S8IZS1_9BACT</name>
<dbReference type="Proteomes" id="UP000593737">
    <property type="component" value="Chromosome"/>
</dbReference>
<sequence>MKVPAAVRKGWEHRFPGLRGRWTHWKVTGDDTLLGVVEGSRLTDALDLIEEHYGQFSSINASRATVNETSEVTDEENSFSEISNFIKDEKIISQERIRKIQETNYSVALRS</sequence>
<evidence type="ECO:0000313" key="1">
    <source>
        <dbReference type="EMBL" id="QPD05462.1"/>
    </source>
</evidence>
<accession>A0A7S8IZS1</accession>
<organism evidence="1 2">
    <name type="scientific">Candidatus Nitrospira kreftii</name>
    <dbReference type="NCBI Taxonomy" id="2652173"/>
    <lineage>
        <taxon>Bacteria</taxon>
        <taxon>Pseudomonadati</taxon>
        <taxon>Nitrospirota</taxon>
        <taxon>Nitrospiria</taxon>
        <taxon>Nitrospirales</taxon>
        <taxon>Nitrospiraceae</taxon>
        <taxon>Nitrospira</taxon>
    </lineage>
</organism>
<dbReference type="KEGG" id="nkf:Nkreftii_003236"/>
<protein>
    <submittedName>
        <fullName evidence="1">Uncharacterized protein</fullName>
    </submittedName>
</protein>
<dbReference type="EMBL" id="CP047423">
    <property type="protein sequence ID" value="QPD05462.1"/>
    <property type="molecule type" value="Genomic_DNA"/>
</dbReference>
<reference evidence="1 2" key="1">
    <citation type="journal article" date="2020" name="ISME J.">
        <title>Enrichment and physiological characterization of a novel comammox Nitrospira indicates ammonium inhibition of complete nitrification.</title>
        <authorList>
            <person name="Sakoula D."/>
            <person name="Koch H."/>
            <person name="Frank J."/>
            <person name="Jetten M.S.M."/>
            <person name="van Kessel M.A.H.J."/>
            <person name="Lucker S."/>
        </authorList>
    </citation>
    <scope>NUCLEOTIDE SEQUENCE [LARGE SCALE GENOMIC DNA]</scope>
    <source>
        <strain evidence="1">Comreactor17</strain>
    </source>
</reference>
<gene>
    <name evidence="1" type="ORF">Nkreftii_003236</name>
</gene>
<evidence type="ECO:0000313" key="2">
    <source>
        <dbReference type="Proteomes" id="UP000593737"/>
    </source>
</evidence>
<dbReference type="AlphaFoldDB" id="A0A7S8IZS1"/>